<dbReference type="InterPro" id="IPR051918">
    <property type="entry name" value="STPP_CPPED1"/>
</dbReference>
<name>A0A1H5PSU1_9ACTN</name>
<dbReference type="SUPFAM" id="SSF56300">
    <property type="entry name" value="Metallo-dependent phosphatases"/>
    <property type="match status" value="1"/>
</dbReference>
<evidence type="ECO:0000259" key="3">
    <source>
        <dbReference type="PROSITE" id="PS51841"/>
    </source>
</evidence>
<keyword evidence="5" id="KW-1185">Reference proteome</keyword>
<dbReference type="EMBL" id="FNUC01000004">
    <property type="protein sequence ID" value="SEF16779.1"/>
    <property type="molecule type" value="Genomic_DNA"/>
</dbReference>
<organism evidence="4 5">
    <name type="scientific">Jiangella alba</name>
    <dbReference type="NCBI Taxonomy" id="561176"/>
    <lineage>
        <taxon>Bacteria</taxon>
        <taxon>Bacillati</taxon>
        <taxon>Actinomycetota</taxon>
        <taxon>Actinomycetes</taxon>
        <taxon>Jiangellales</taxon>
        <taxon>Jiangellaceae</taxon>
        <taxon>Jiangella</taxon>
    </lineage>
</organism>
<dbReference type="Proteomes" id="UP000181980">
    <property type="component" value="Unassembled WGS sequence"/>
</dbReference>
<dbReference type="STRING" id="561176.SAMN04488561_5534"/>
<protein>
    <submittedName>
        <fullName evidence="4">Calcineurin-like phosphoesterase</fullName>
    </submittedName>
</protein>
<dbReference type="PANTHER" id="PTHR43143:SF5">
    <property type="entry name" value="SECRETED PROTEIN"/>
    <property type="match status" value="1"/>
</dbReference>
<evidence type="ECO:0000256" key="1">
    <source>
        <dbReference type="SAM" id="MobiDB-lite"/>
    </source>
</evidence>
<keyword evidence="2" id="KW-0732">Signal</keyword>
<feature type="chain" id="PRO_5039092516" evidence="2">
    <location>
        <begin position="25"/>
        <end position="1108"/>
    </location>
</feature>
<feature type="signal peptide" evidence="2">
    <location>
        <begin position="1"/>
        <end position="24"/>
    </location>
</feature>
<feature type="domain" description="LTD" evidence="3">
    <location>
        <begin position="23"/>
        <end position="148"/>
    </location>
</feature>
<accession>A0A1H5PSU1</accession>
<sequence length="1108" mass="116564">MVRSTRRAAALLTTAIVAASAVVAAPAARSADAVADVLVSEVAAGGPGGADDAFIELTNYGDAPADLDSWRVYHCGASGSRGASPLVPALAGVTLAPGQTFLLAHRSSSLAATADAVFGTSLADDAMGVWLEDGDARLVDRIAVSPASRDSICGPPVPSTLDFARGQSYQRVSATGDVGADFVRAARTPGAANAERPDPGVRRGEVLVGELANGGPGGDADEFVTLTNTGDDAVDVGGWRLSVCTTLGARQTAGVLAQVPPGTTLPPGERLLVAHASANVPDDGAVLRYADPALAEDGFGVLVEDAAGTVVDAVGVYESDAVHEPAVDSACTQGTALPDRLDYRSGQTYRRVADTGDNAADFAVTAPGPEENRADGIRVSEFSHDPAAPFVELVNDGDQPADLTGWTVDRCLANGRRALEPVTVLDGVALTPGGTHVVPLTATPPDEDGYGFSVHDADGRLVDRAGAYFALYSPCTDGVSLVPFLDLASGETHQRLRDTGDNVADFVRAPASPGAIPADLHDPADIPAEELEPADVAPSPRPLPPAPLTPSDGADDVAGDAVLSARAGHTAGDSADLTFRGGPRLPVLENAAAVFTGVSPAAPPSERTLPGEERHRAAGLVRGEDTEPLVTEATEGFPYQRFELTVADDAPATFDVVWTGRSTGASELQLYVWNHLSGAWELLDAGTGSVTLTGTVDAATAVRGRRVSVLVQDGPATRPAFTGAADRSFEDPADYDFAIGVLPDPQQLTEQFRDVHADQVSWLVRNAEARKIEYTAHVGDIVQNWMWGTHLEGRARDEWGFASDLMGVLEDAGMPYGILPGNHDNKWGRDSGLFNEYFPPERFAGSPWYGGSWRPGDNVSHYDTLEIDGAPFLVLNIGFVAYPDRDETLDWAASVVAAHPEHNVIVTTHEYLNRDAVPTTPENDRWTSLGERIWQQVVRPYDNVFLVLSGHVNGVAQAVRHEDDGRVVTELLTNYQGYQADGLQDTGFLRLLQFDLDSKTMSVNTYSPSRDEHNAGEYYVAGPYGDEADEFVVPADIGDVYDKRVETTGFALASLDGLGTVPAVDGATAELAWAGLAAGRRYVWFAEAADAAGRSARSPLSNFATAGR</sequence>
<dbReference type="Gene3D" id="3.60.21.10">
    <property type="match status" value="1"/>
</dbReference>
<dbReference type="AlphaFoldDB" id="A0A1H5PSU1"/>
<feature type="domain" description="LTD" evidence="3">
    <location>
        <begin position="367"/>
        <end position="495"/>
    </location>
</feature>
<dbReference type="InterPro" id="IPR029052">
    <property type="entry name" value="Metallo-depent_PP-like"/>
</dbReference>
<dbReference type="Pfam" id="PF00932">
    <property type="entry name" value="LTD"/>
    <property type="match status" value="2"/>
</dbReference>
<dbReference type="InterPro" id="IPR001322">
    <property type="entry name" value="Lamin_tail_dom"/>
</dbReference>
<dbReference type="SUPFAM" id="SSF74853">
    <property type="entry name" value="Lamin A/C globular tail domain"/>
    <property type="match status" value="2"/>
</dbReference>
<evidence type="ECO:0000256" key="2">
    <source>
        <dbReference type="SAM" id="SignalP"/>
    </source>
</evidence>
<gene>
    <name evidence="4" type="ORF">SAMN04488561_5534</name>
</gene>
<feature type="region of interest" description="Disordered" evidence="1">
    <location>
        <begin position="533"/>
        <end position="557"/>
    </location>
</feature>
<feature type="domain" description="LTD" evidence="3">
    <location>
        <begin position="190"/>
        <end position="366"/>
    </location>
</feature>
<dbReference type="PROSITE" id="PS51841">
    <property type="entry name" value="LTD"/>
    <property type="match status" value="3"/>
</dbReference>
<dbReference type="Gene3D" id="2.60.40.1260">
    <property type="entry name" value="Lamin Tail domain"/>
    <property type="match status" value="1"/>
</dbReference>
<dbReference type="PANTHER" id="PTHR43143">
    <property type="entry name" value="METALLOPHOSPHOESTERASE, CALCINEURIN SUPERFAMILY"/>
    <property type="match status" value="1"/>
</dbReference>
<evidence type="ECO:0000313" key="4">
    <source>
        <dbReference type="EMBL" id="SEF16779.1"/>
    </source>
</evidence>
<feature type="compositionally biased region" description="Pro residues" evidence="1">
    <location>
        <begin position="539"/>
        <end position="548"/>
    </location>
</feature>
<reference evidence="5" key="1">
    <citation type="submission" date="2016-10" db="EMBL/GenBank/DDBJ databases">
        <authorList>
            <person name="Varghese N."/>
            <person name="Submissions S."/>
        </authorList>
    </citation>
    <scope>NUCLEOTIDE SEQUENCE [LARGE SCALE GENOMIC DNA]</scope>
    <source>
        <strain evidence="5">DSM 45237</strain>
    </source>
</reference>
<proteinExistence type="predicted"/>
<dbReference type="RefSeq" id="WP_171906780.1">
    <property type="nucleotide sequence ID" value="NZ_FNUC01000004.1"/>
</dbReference>
<dbReference type="InterPro" id="IPR036415">
    <property type="entry name" value="Lamin_tail_dom_sf"/>
</dbReference>
<evidence type="ECO:0000313" key="5">
    <source>
        <dbReference type="Proteomes" id="UP000181980"/>
    </source>
</evidence>